<organism evidence="1">
    <name type="scientific">Rhizophora mucronata</name>
    <name type="common">Asiatic mangrove</name>
    <dbReference type="NCBI Taxonomy" id="61149"/>
    <lineage>
        <taxon>Eukaryota</taxon>
        <taxon>Viridiplantae</taxon>
        <taxon>Streptophyta</taxon>
        <taxon>Embryophyta</taxon>
        <taxon>Tracheophyta</taxon>
        <taxon>Spermatophyta</taxon>
        <taxon>Magnoliopsida</taxon>
        <taxon>eudicotyledons</taxon>
        <taxon>Gunneridae</taxon>
        <taxon>Pentapetalae</taxon>
        <taxon>rosids</taxon>
        <taxon>fabids</taxon>
        <taxon>Malpighiales</taxon>
        <taxon>Rhizophoraceae</taxon>
        <taxon>Rhizophora</taxon>
    </lineage>
</organism>
<proteinExistence type="predicted"/>
<accession>A0A2P2PSB7</accession>
<sequence length="72" mass="7953">MSIEVKVIPGIALLAWILQGFNESFWPQFRKVTLVGEIIYLLTVGKRCAEVCRCPQSKVLPSGFLHSVAGCC</sequence>
<dbReference type="AlphaFoldDB" id="A0A2P2PSB7"/>
<reference evidence="1" key="1">
    <citation type="submission" date="2018-02" db="EMBL/GenBank/DDBJ databases">
        <title>Rhizophora mucronata_Transcriptome.</title>
        <authorList>
            <person name="Meera S.P."/>
            <person name="Sreeshan A."/>
            <person name="Augustine A."/>
        </authorList>
    </citation>
    <scope>NUCLEOTIDE SEQUENCE</scope>
    <source>
        <tissue evidence="1">Leaf</tissue>
    </source>
</reference>
<dbReference type="EMBL" id="GGEC01077153">
    <property type="protein sequence ID" value="MBX57637.1"/>
    <property type="molecule type" value="Transcribed_RNA"/>
</dbReference>
<protein>
    <submittedName>
        <fullName evidence="1">Uncharacterized protein</fullName>
    </submittedName>
</protein>
<evidence type="ECO:0000313" key="1">
    <source>
        <dbReference type="EMBL" id="MBX57637.1"/>
    </source>
</evidence>
<name>A0A2P2PSB7_RHIMU</name>